<dbReference type="EMBL" id="CP014229">
    <property type="protein sequence ID" value="AMD89537.1"/>
    <property type="molecule type" value="Genomic_DNA"/>
</dbReference>
<keyword evidence="4 7" id="KW-0238">DNA-binding</keyword>
<dbReference type="InterPro" id="IPR011006">
    <property type="entry name" value="CheY-like_superfamily"/>
</dbReference>
<dbReference type="Proteomes" id="UP000069241">
    <property type="component" value="Chromosome"/>
</dbReference>
<dbReference type="InterPro" id="IPR001867">
    <property type="entry name" value="OmpR/PhoB-type_DNA-bd"/>
</dbReference>
<dbReference type="InterPro" id="IPR039420">
    <property type="entry name" value="WalR-like"/>
</dbReference>
<evidence type="ECO:0000256" key="7">
    <source>
        <dbReference type="PROSITE-ProRule" id="PRU01091"/>
    </source>
</evidence>
<feature type="domain" description="Response regulatory" evidence="8">
    <location>
        <begin position="3"/>
        <end position="121"/>
    </location>
</feature>
<evidence type="ECO:0000256" key="4">
    <source>
        <dbReference type="ARBA" id="ARBA00023125"/>
    </source>
</evidence>
<dbReference type="CDD" id="cd00383">
    <property type="entry name" value="trans_reg_C"/>
    <property type="match status" value="1"/>
</dbReference>
<evidence type="ECO:0000256" key="6">
    <source>
        <dbReference type="PROSITE-ProRule" id="PRU00169"/>
    </source>
</evidence>
<evidence type="ECO:0000313" key="11">
    <source>
        <dbReference type="Proteomes" id="UP000069241"/>
    </source>
</evidence>
<dbReference type="PROSITE" id="PS50110">
    <property type="entry name" value="RESPONSE_REGULATORY"/>
    <property type="match status" value="1"/>
</dbReference>
<keyword evidence="1 6" id="KW-0597">Phosphoprotein</keyword>
<keyword evidence="3" id="KW-0805">Transcription regulation</keyword>
<reference evidence="11" key="1">
    <citation type="submission" date="2016-02" db="EMBL/GenBank/DDBJ databases">
        <authorList>
            <person name="Holder M.E."/>
            <person name="Ajami N.J."/>
            <person name="Petrosino J.F."/>
        </authorList>
    </citation>
    <scope>NUCLEOTIDE SEQUENCE [LARGE SCALE GENOMIC DNA]</scope>
    <source>
        <strain evidence="11">CCUG 45958</strain>
    </source>
</reference>
<dbReference type="PROSITE" id="PS51755">
    <property type="entry name" value="OMPR_PHOB"/>
    <property type="match status" value="1"/>
</dbReference>
<evidence type="ECO:0000313" key="10">
    <source>
        <dbReference type="EMBL" id="AMD89537.1"/>
    </source>
</evidence>
<dbReference type="STRING" id="44742.AXF13_05085"/>
<dbReference type="Pfam" id="PF00486">
    <property type="entry name" value="Trans_reg_C"/>
    <property type="match status" value="1"/>
</dbReference>
<dbReference type="PANTHER" id="PTHR48111:SF22">
    <property type="entry name" value="REGULATOR OF RPOS"/>
    <property type="match status" value="1"/>
</dbReference>
<dbReference type="Gene3D" id="1.10.10.10">
    <property type="entry name" value="Winged helix-like DNA-binding domain superfamily/Winged helix DNA-binding domain"/>
    <property type="match status" value="1"/>
</dbReference>
<feature type="DNA-binding region" description="OmpR/PhoB-type" evidence="7">
    <location>
        <begin position="128"/>
        <end position="225"/>
    </location>
</feature>
<dbReference type="InterPro" id="IPR016032">
    <property type="entry name" value="Sig_transdc_resp-reg_C-effctor"/>
</dbReference>
<dbReference type="Gene3D" id="6.10.250.690">
    <property type="match status" value="1"/>
</dbReference>
<protein>
    <submittedName>
        <fullName evidence="10">XRE family transcriptional regulator</fullName>
    </submittedName>
</protein>
<dbReference type="GO" id="GO:0032993">
    <property type="term" value="C:protein-DNA complex"/>
    <property type="evidence" value="ECO:0007669"/>
    <property type="project" value="TreeGrafter"/>
</dbReference>
<dbReference type="SMART" id="SM00862">
    <property type="entry name" value="Trans_reg_C"/>
    <property type="match status" value="1"/>
</dbReference>
<dbReference type="AlphaFoldDB" id="A0A0X8JJ00"/>
<dbReference type="GO" id="GO:0005829">
    <property type="term" value="C:cytosol"/>
    <property type="evidence" value="ECO:0007669"/>
    <property type="project" value="TreeGrafter"/>
</dbReference>
<evidence type="ECO:0000256" key="1">
    <source>
        <dbReference type="ARBA" id="ARBA00022553"/>
    </source>
</evidence>
<dbReference type="InterPro" id="IPR036388">
    <property type="entry name" value="WH-like_DNA-bd_sf"/>
</dbReference>
<feature type="modified residue" description="4-aspartylphosphate" evidence="6">
    <location>
        <position position="56"/>
    </location>
</feature>
<feature type="domain" description="OmpR/PhoB-type" evidence="9">
    <location>
        <begin position="128"/>
        <end position="225"/>
    </location>
</feature>
<gene>
    <name evidence="10" type="ORF">AXF13_05085</name>
</gene>
<keyword evidence="11" id="KW-1185">Reference proteome</keyword>
<keyword evidence="2" id="KW-0902">Two-component regulatory system</keyword>
<evidence type="ECO:0000259" key="9">
    <source>
        <dbReference type="PROSITE" id="PS51755"/>
    </source>
</evidence>
<evidence type="ECO:0000256" key="5">
    <source>
        <dbReference type="ARBA" id="ARBA00023163"/>
    </source>
</evidence>
<dbReference type="SUPFAM" id="SSF46894">
    <property type="entry name" value="C-terminal effector domain of the bipartite response regulators"/>
    <property type="match status" value="1"/>
</dbReference>
<evidence type="ECO:0000256" key="3">
    <source>
        <dbReference type="ARBA" id="ARBA00023015"/>
    </source>
</evidence>
<accession>A0A0X8JJ00</accession>
<name>A0A0X8JJ00_9BACT</name>
<dbReference type="KEGG" id="dfi:AXF13_05085"/>
<dbReference type="SMART" id="SM00448">
    <property type="entry name" value="REC"/>
    <property type="match status" value="1"/>
</dbReference>
<dbReference type="FunFam" id="1.10.10.10:FF:000058">
    <property type="entry name" value="DNA-binding response OmpR family regulator"/>
    <property type="match status" value="1"/>
</dbReference>
<dbReference type="GO" id="GO:0000156">
    <property type="term" value="F:phosphorelay response regulator activity"/>
    <property type="evidence" value="ECO:0007669"/>
    <property type="project" value="TreeGrafter"/>
</dbReference>
<evidence type="ECO:0000256" key="2">
    <source>
        <dbReference type="ARBA" id="ARBA00023012"/>
    </source>
</evidence>
<proteinExistence type="predicted"/>
<dbReference type="InterPro" id="IPR001789">
    <property type="entry name" value="Sig_transdc_resp-reg_receiver"/>
</dbReference>
<keyword evidence="5" id="KW-0804">Transcription</keyword>
<evidence type="ECO:0000259" key="8">
    <source>
        <dbReference type="PROSITE" id="PS50110"/>
    </source>
</evidence>
<dbReference type="Gene3D" id="3.40.50.2300">
    <property type="match status" value="1"/>
</dbReference>
<dbReference type="Pfam" id="PF00072">
    <property type="entry name" value="Response_reg"/>
    <property type="match status" value="1"/>
</dbReference>
<dbReference type="SUPFAM" id="SSF52172">
    <property type="entry name" value="CheY-like"/>
    <property type="match status" value="1"/>
</dbReference>
<dbReference type="GO" id="GO:0006355">
    <property type="term" value="P:regulation of DNA-templated transcription"/>
    <property type="evidence" value="ECO:0007669"/>
    <property type="project" value="InterPro"/>
</dbReference>
<sequence length="228" mass="25369">MLHILLVEDDVDLATTIVEYLALENMHCDYARTGAHGLQLAGAPACGTAYDAIVLDLNLPLLDGLSLCARLRQEGDDTPVLMLTARGHIDDKLAGFAAGTDDYLIKPFEMRELVARLQALSQRRSGQARILRCGDLLMDVREHRVERQGRLIQLSPIGWRILHVLLRQSPEAVSRQKLLFEVWGDDPPDSDSLKVHLFHLRKSIDAPFDTNLLHTMPGHGVALREGTS</sequence>
<organism evidence="10 11">
    <name type="scientific">Desulfovibrio fairfieldensis</name>
    <dbReference type="NCBI Taxonomy" id="44742"/>
    <lineage>
        <taxon>Bacteria</taxon>
        <taxon>Pseudomonadati</taxon>
        <taxon>Thermodesulfobacteriota</taxon>
        <taxon>Desulfovibrionia</taxon>
        <taxon>Desulfovibrionales</taxon>
        <taxon>Desulfovibrionaceae</taxon>
        <taxon>Desulfovibrio</taxon>
    </lineage>
</organism>
<dbReference type="PANTHER" id="PTHR48111">
    <property type="entry name" value="REGULATOR OF RPOS"/>
    <property type="match status" value="1"/>
</dbReference>
<dbReference type="GO" id="GO:0000976">
    <property type="term" value="F:transcription cis-regulatory region binding"/>
    <property type="evidence" value="ECO:0007669"/>
    <property type="project" value="TreeGrafter"/>
</dbReference>